<feature type="compositionally biased region" description="Low complexity" evidence="1">
    <location>
        <begin position="102"/>
        <end position="118"/>
    </location>
</feature>
<sequence length="265" mass="28075">MVVVWMMALPGWALAAKGNIRNHLVLIKQSLVNTDYERALDLVQVARQEPHGTDEDVTLSLYEGILLYELRRRDEGKAAFRRGFLLRPQAELPVPVSPKIQQEAEAARTQAEAELKAMPSPPPPPEEASPQKAPSPAAPPLQDSLSDSPSLESTSPSRLRQRAWIPAVAGGALVVAGGITWGISRSELNKLRDDDSGLTSPEDVRATGKRGRNLQTVGVSLLGVGAAGLATAATMYLLGDSGRPAVSLGVGPNGAAAAFVSGRWP</sequence>
<evidence type="ECO:0000313" key="4">
    <source>
        <dbReference type="Proteomes" id="UP000199181"/>
    </source>
</evidence>
<gene>
    <name evidence="3" type="ORF">SAMN05443639_103506</name>
</gene>
<keyword evidence="2" id="KW-0812">Transmembrane</keyword>
<dbReference type="AlphaFoldDB" id="A0A1I0FRR0"/>
<accession>A0A1I0FRR0</accession>
<keyword evidence="2" id="KW-0472">Membrane</keyword>
<keyword evidence="2" id="KW-1133">Transmembrane helix</keyword>
<organism evidence="3 4">
    <name type="scientific">Stigmatella erecta</name>
    <dbReference type="NCBI Taxonomy" id="83460"/>
    <lineage>
        <taxon>Bacteria</taxon>
        <taxon>Pseudomonadati</taxon>
        <taxon>Myxococcota</taxon>
        <taxon>Myxococcia</taxon>
        <taxon>Myxococcales</taxon>
        <taxon>Cystobacterineae</taxon>
        <taxon>Archangiaceae</taxon>
        <taxon>Stigmatella</taxon>
    </lineage>
</organism>
<evidence type="ECO:0000313" key="3">
    <source>
        <dbReference type="EMBL" id="SET60232.1"/>
    </source>
</evidence>
<dbReference type="Proteomes" id="UP000199181">
    <property type="component" value="Unassembled WGS sequence"/>
</dbReference>
<dbReference type="EMBL" id="FOIJ01000003">
    <property type="protein sequence ID" value="SET60232.1"/>
    <property type="molecule type" value="Genomic_DNA"/>
</dbReference>
<feature type="transmembrane region" description="Helical" evidence="2">
    <location>
        <begin position="217"/>
        <end position="238"/>
    </location>
</feature>
<feature type="transmembrane region" description="Helical" evidence="2">
    <location>
        <begin position="163"/>
        <end position="183"/>
    </location>
</feature>
<feature type="compositionally biased region" description="Low complexity" evidence="1">
    <location>
        <begin position="128"/>
        <end position="158"/>
    </location>
</feature>
<evidence type="ECO:0000256" key="1">
    <source>
        <dbReference type="SAM" id="MobiDB-lite"/>
    </source>
</evidence>
<name>A0A1I0FRR0_9BACT</name>
<reference evidence="4" key="1">
    <citation type="submission" date="2016-10" db="EMBL/GenBank/DDBJ databases">
        <authorList>
            <person name="Varghese N."/>
            <person name="Submissions S."/>
        </authorList>
    </citation>
    <scope>NUCLEOTIDE SEQUENCE [LARGE SCALE GENOMIC DNA]</scope>
    <source>
        <strain evidence="4">DSM 16858</strain>
    </source>
</reference>
<proteinExistence type="predicted"/>
<evidence type="ECO:0000256" key="2">
    <source>
        <dbReference type="SAM" id="Phobius"/>
    </source>
</evidence>
<feature type="region of interest" description="Disordered" evidence="1">
    <location>
        <begin position="102"/>
        <end position="158"/>
    </location>
</feature>
<protein>
    <submittedName>
        <fullName evidence="3">Uncharacterized protein</fullName>
    </submittedName>
</protein>
<keyword evidence="4" id="KW-1185">Reference proteome</keyword>